<gene>
    <name evidence="3" type="ORF">V7S43_010806</name>
</gene>
<dbReference type="InterPro" id="IPR052701">
    <property type="entry name" value="GAG_Ulvan_Degrading_Sulfatases"/>
</dbReference>
<evidence type="ECO:0000256" key="1">
    <source>
        <dbReference type="SAM" id="Phobius"/>
    </source>
</evidence>
<keyword evidence="4" id="KW-1185">Reference proteome</keyword>
<protein>
    <recommendedName>
        <fullName evidence="2">Sulfatase N-terminal domain-containing protein</fullName>
    </recommendedName>
</protein>
<sequence length="374" mass="41442">MAVVALGRASSPLVAYSALNATLNELFGHALQPAPTESTFTNADGNLPWMEMYIHPTERHKLYGNDSMYRLTTGFRGDLEFDVDISDDNPPNVLIIGVESFRYQDSRYFVGEEDPSRLFTGTDLVITPNFDRWAKRGISLQNLWTSVPTSRSLESVLFAQTPYDSPVKTGITGGRVGTNLSGLPHSSRLRDTKLSSGPGLPLISTTGTLFFLLTGLILFGITTRFSNWLKITITLPTISGKILGDLLVNKTRNETEQVSNGEPKTPLFITHYTITSHAPFDSVPTSYQKAKKPDFSALYAGEEHAKMIQRYLDVRYFTDMQLGKFLDRIDEEGVLNDTIVVIYGDHGQAPEAKIIYTEEGSMTRVPGLILAESD</sequence>
<dbReference type="PANTHER" id="PTHR43751:SF3">
    <property type="entry name" value="SULFATASE N-TERMINAL DOMAIN-CONTAINING PROTEIN"/>
    <property type="match status" value="1"/>
</dbReference>
<feature type="transmembrane region" description="Helical" evidence="1">
    <location>
        <begin position="199"/>
        <end position="221"/>
    </location>
</feature>
<reference evidence="3 4" key="1">
    <citation type="submission" date="2024-09" db="EMBL/GenBank/DDBJ databases">
        <title>Genome sequencing and assembly of Phytophthora oleae, isolate VK10A, causative agent of rot of olive drupes.</title>
        <authorList>
            <person name="Conti Taguali S."/>
            <person name="Riolo M."/>
            <person name="La Spada F."/>
            <person name="Cacciola S.O."/>
            <person name="Dionisio G."/>
        </authorList>
    </citation>
    <scope>NUCLEOTIDE SEQUENCE [LARGE SCALE GENOMIC DNA]</scope>
    <source>
        <strain evidence="3 4">VK10A</strain>
    </source>
</reference>
<organism evidence="3 4">
    <name type="scientific">Phytophthora oleae</name>
    <dbReference type="NCBI Taxonomy" id="2107226"/>
    <lineage>
        <taxon>Eukaryota</taxon>
        <taxon>Sar</taxon>
        <taxon>Stramenopiles</taxon>
        <taxon>Oomycota</taxon>
        <taxon>Peronosporomycetes</taxon>
        <taxon>Peronosporales</taxon>
        <taxon>Peronosporaceae</taxon>
        <taxon>Phytophthora</taxon>
    </lineage>
</organism>
<feature type="domain" description="Sulfatase N-terminal" evidence="2">
    <location>
        <begin position="249"/>
        <end position="370"/>
    </location>
</feature>
<dbReference type="SUPFAM" id="SSF53649">
    <property type="entry name" value="Alkaline phosphatase-like"/>
    <property type="match status" value="1"/>
</dbReference>
<evidence type="ECO:0000313" key="3">
    <source>
        <dbReference type="EMBL" id="KAL3663917.1"/>
    </source>
</evidence>
<comment type="caution">
    <text evidence="3">The sequence shown here is derived from an EMBL/GenBank/DDBJ whole genome shotgun (WGS) entry which is preliminary data.</text>
</comment>
<evidence type="ECO:0000313" key="4">
    <source>
        <dbReference type="Proteomes" id="UP001632037"/>
    </source>
</evidence>
<dbReference type="Gene3D" id="3.40.720.10">
    <property type="entry name" value="Alkaline Phosphatase, subunit A"/>
    <property type="match status" value="2"/>
</dbReference>
<dbReference type="InterPro" id="IPR017850">
    <property type="entry name" value="Alkaline_phosphatase_core_sf"/>
</dbReference>
<dbReference type="PANTHER" id="PTHR43751">
    <property type="entry name" value="SULFATASE"/>
    <property type="match status" value="1"/>
</dbReference>
<dbReference type="InterPro" id="IPR000917">
    <property type="entry name" value="Sulfatase_N"/>
</dbReference>
<keyword evidence="1" id="KW-1133">Transmembrane helix</keyword>
<accession>A0ABD3FAM8</accession>
<keyword evidence="1" id="KW-0812">Transmembrane</keyword>
<dbReference type="Pfam" id="PF00884">
    <property type="entry name" value="Sulfatase"/>
    <property type="match status" value="1"/>
</dbReference>
<proteinExistence type="predicted"/>
<dbReference type="EMBL" id="JBIMZQ010000025">
    <property type="protein sequence ID" value="KAL3663917.1"/>
    <property type="molecule type" value="Genomic_DNA"/>
</dbReference>
<name>A0ABD3FAM8_9STRA</name>
<dbReference type="AlphaFoldDB" id="A0ABD3FAM8"/>
<keyword evidence="1" id="KW-0472">Membrane</keyword>
<evidence type="ECO:0000259" key="2">
    <source>
        <dbReference type="Pfam" id="PF00884"/>
    </source>
</evidence>
<dbReference type="Proteomes" id="UP001632037">
    <property type="component" value="Unassembled WGS sequence"/>
</dbReference>